<keyword evidence="1" id="KW-1133">Transmembrane helix</keyword>
<dbReference type="PANTHER" id="PTHR37312">
    <property type="entry name" value="MEMBRANE-BOUND ACYLTRANSFERASE YKRP-RELATED"/>
    <property type="match status" value="1"/>
</dbReference>
<feature type="transmembrane region" description="Helical" evidence="1">
    <location>
        <begin position="270"/>
        <end position="294"/>
    </location>
</feature>
<feature type="transmembrane region" description="Helical" evidence="1">
    <location>
        <begin position="93"/>
        <end position="117"/>
    </location>
</feature>
<keyword evidence="1" id="KW-0812">Transmembrane</keyword>
<dbReference type="Proteomes" id="UP000198925">
    <property type="component" value="Unassembled WGS sequence"/>
</dbReference>
<feature type="transmembrane region" description="Helical" evidence="1">
    <location>
        <begin position="306"/>
        <end position="328"/>
    </location>
</feature>
<gene>
    <name evidence="3" type="ORF">SAMN04487779_1002438</name>
</gene>
<dbReference type="PANTHER" id="PTHR37312:SF1">
    <property type="entry name" value="MEMBRANE-BOUND ACYLTRANSFERASE YKRP-RELATED"/>
    <property type="match status" value="1"/>
</dbReference>
<sequence length="340" mass="37100">MPDQTVGTAGATVRPARRLDLDRARGIAILLVVFGHVVAQQVPPGVEWYEPIRYLLYRFHMPFFLYLSGTVVVLSGLLAKPPGRVVRGRAERLLVPFFGIGLLILAAKLIALQLVHVDNPPEGLAGGLRDLFWTTRHSPATSVWYLLVLFLCTLVAMGLRRVGVGATGLVALGVALQFLDVPPVAYLDRFASHFLFFAAGLWVAEREDGLLPAFERWQPGWWVAFAAGLALAALGWIGPRWSMVLCGLLCIPALHGAMRVAPIARWHWPLVLGSFSMAIYLFNTLAIGGTKAVLMKAGIGWTEAWFPLHVVAAMVAGVALPVLLKVLVLRRVPAVDRLTD</sequence>
<evidence type="ECO:0000313" key="4">
    <source>
        <dbReference type="Proteomes" id="UP000198925"/>
    </source>
</evidence>
<dbReference type="EMBL" id="FMZX01000002">
    <property type="protein sequence ID" value="SDC81083.1"/>
    <property type="molecule type" value="Genomic_DNA"/>
</dbReference>
<keyword evidence="3" id="KW-0012">Acyltransferase</keyword>
<feature type="transmembrane region" description="Helical" evidence="1">
    <location>
        <begin position="63"/>
        <end position="81"/>
    </location>
</feature>
<evidence type="ECO:0000259" key="2">
    <source>
        <dbReference type="Pfam" id="PF01757"/>
    </source>
</evidence>
<accession>A0A1G6PLM8</accession>
<feature type="transmembrane region" description="Helical" evidence="1">
    <location>
        <begin position="216"/>
        <end position="235"/>
    </location>
</feature>
<keyword evidence="3" id="KW-0808">Transferase</keyword>
<dbReference type="AlphaFoldDB" id="A0A1G6PLM8"/>
<keyword evidence="1" id="KW-0472">Membrane</keyword>
<evidence type="ECO:0000256" key="1">
    <source>
        <dbReference type="SAM" id="Phobius"/>
    </source>
</evidence>
<dbReference type="GO" id="GO:0016747">
    <property type="term" value="F:acyltransferase activity, transferring groups other than amino-acyl groups"/>
    <property type="evidence" value="ECO:0007669"/>
    <property type="project" value="InterPro"/>
</dbReference>
<dbReference type="STRING" id="938405.SAMN02927895_02165"/>
<reference evidence="3 4" key="1">
    <citation type="submission" date="2016-10" db="EMBL/GenBank/DDBJ databases">
        <authorList>
            <person name="de Groot N.N."/>
        </authorList>
    </citation>
    <scope>NUCLEOTIDE SEQUENCE [LARGE SCALE GENOMIC DNA]</scope>
    <source>
        <strain evidence="3 4">CPCC 100156</strain>
    </source>
</reference>
<organism evidence="3 4">
    <name type="scientific">Belnapia rosea</name>
    <dbReference type="NCBI Taxonomy" id="938405"/>
    <lineage>
        <taxon>Bacteria</taxon>
        <taxon>Pseudomonadati</taxon>
        <taxon>Pseudomonadota</taxon>
        <taxon>Alphaproteobacteria</taxon>
        <taxon>Acetobacterales</taxon>
        <taxon>Roseomonadaceae</taxon>
        <taxon>Belnapia</taxon>
    </lineage>
</organism>
<protein>
    <submittedName>
        <fullName evidence="3">Acyltransferase family protein</fullName>
    </submittedName>
</protein>
<keyword evidence="4" id="KW-1185">Reference proteome</keyword>
<feature type="transmembrane region" description="Helical" evidence="1">
    <location>
        <begin position="137"/>
        <end position="155"/>
    </location>
</feature>
<feature type="domain" description="Acyltransferase 3" evidence="2">
    <location>
        <begin position="20"/>
        <end position="324"/>
    </location>
</feature>
<dbReference type="InterPro" id="IPR002656">
    <property type="entry name" value="Acyl_transf_3_dom"/>
</dbReference>
<feature type="transmembrane region" description="Helical" evidence="1">
    <location>
        <begin position="24"/>
        <end position="43"/>
    </location>
</feature>
<dbReference type="RefSeq" id="WP_090662289.1">
    <property type="nucleotide sequence ID" value="NZ_FMZX01000002.1"/>
</dbReference>
<evidence type="ECO:0000313" key="3">
    <source>
        <dbReference type="EMBL" id="SDC81083.1"/>
    </source>
</evidence>
<dbReference type="InterPro" id="IPR052734">
    <property type="entry name" value="Nod_factor_acetyltransferase"/>
</dbReference>
<proteinExistence type="predicted"/>
<dbReference type="Pfam" id="PF01757">
    <property type="entry name" value="Acyl_transf_3"/>
    <property type="match status" value="1"/>
</dbReference>
<name>A0A1G6PLM8_9PROT</name>
<feature type="transmembrane region" description="Helical" evidence="1">
    <location>
        <begin position="162"/>
        <end position="179"/>
    </location>
</feature>